<dbReference type="InterPro" id="IPR001093">
    <property type="entry name" value="IMP_DH_GMPRt"/>
</dbReference>
<evidence type="ECO:0000256" key="10">
    <source>
        <dbReference type="ARBA" id="ARBA00048028"/>
    </source>
</evidence>
<comment type="cofactor">
    <cofactor evidence="1 12">
        <name>K(+)</name>
        <dbReference type="ChEBI" id="CHEBI:29103"/>
    </cofactor>
</comment>
<dbReference type="CDD" id="cd04601">
    <property type="entry name" value="CBS_pair_IMPDH"/>
    <property type="match status" value="1"/>
</dbReference>
<dbReference type="Gene3D" id="3.20.20.70">
    <property type="entry name" value="Aldolase class I"/>
    <property type="match status" value="1"/>
</dbReference>
<comment type="similarity">
    <text evidence="2 12 17">Belongs to the IMPDH/GMPR family.</text>
</comment>
<comment type="subunit">
    <text evidence="12">Homotetramer.</text>
</comment>
<evidence type="ECO:0000256" key="13">
    <source>
        <dbReference type="PIRSR" id="PIRSR000130-1"/>
    </source>
</evidence>
<dbReference type="EC" id="1.1.1.205" evidence="12 18"/>
<feature type="binding site" evidence="12 14">
    <location>
        <begin position="328"/>
        <end position="330"/>
    </location>
    <ligand>
        <name>NAD(+)</name>
        <dbReference type="ChEBI" id="CHEBI:57540"/>
    </ligand>
</feature>
<dbReference type="SMART" id="SM01240">
    <property type="entry name" value="IMPDH"/>
    <property type="match status" value="1"/>
</dbReference>
<keyword evidence="21" id="KW-1185">Reference proteome</keyword>
<dbReference type="InterPro" id="IPR005990">
    <property type="entry name" value="IMP_DH"/>
</dbReference>
<dbReference type="EMBL" id="MBFS01000275">
    <property type="protein sequence ID" value="PVV03130.1"/>
    <property type="molecule type" value="Genomic_DNA"/>
</dbReference>
<feature type="binding site" evidence="12 14">
    <location>
        <begin position="277"/>
        <end position="279"/>
    </location>
    <ligand>
        <name>NAD(+)</name>
        <dbReference type="ChEBI" id="CHEBI:57540"/>
    </ligand>
</feature>
<dbReference type="HAMAP" id="MF_01964">
    <property type="entry name" value="IMPDH"/>
    <property type="match status" value="1"/>
</dbReference>
<keyword evidence="3 12" id="KW-0479">Metal-binding</keyword>
<dbReference type="FunFam" id="3.20.20.70:FF:000086">
    <property type="entry name" value="IMP dehydrogenase, putative"/>
    <property type="match status" value="1"/>
</dbReference>
<proteinExistence type="inferred from homology"/>
<feature type="binding site" description="in other chain" evidence="12 15">
    <location>
        <position position="335"/>
    </location>
    <ligand>
        <name>K(+)</name>
        <dbReference type="ChEBI" id="CHEBI:29103"/>
        <note>ligand shared between two tetrameric partners</note>
    </ligand>
</feature>
<comment type="subcellular location">
    <subcellularLocation>
        <location evidence="12">Cytoplasm</location>
    </subcellularLocation>
</comment>
<evidence type="ECO:0000256" key="5">
    <source>
        <dbReference type="ARBA" id="ARBA00022755"/>
    </source>
</evidence>
<accession>A0A2T9ZEY0</accession>
<dbReference type="Pfam" id="PF00478">
    <property type="entry name" value="IMPDH"/>
    <property type="match status" value="1"/>
</dbReference>
<dbReference type="Proteomes" id="UP000245609">
    <property type="component" value="Unassembled WGS sequence"/>
</dbReference>
<comment type="caution">
    <text evidence="20">The sequence shown here is derived from an EMBL/GenBank/DDBJ whole genome shotgun (WGS) entry which is preliminary data.</text>
</comment>
<evidence type="ECO:0000256" key="2">
    <source>
        <dbReference type="ARBA" id="ARBA00005502"/>
    </source>
</evidence>
<dbReference type="SUPFAM" id="SSF54631">
    <property type="entry name" value="CBS-domain pair"/>
    <property type="match status" value="1"/>
</dbReference>
<reference evidence="20 21" key="1">
    <citation type="journal article" date="2018" name="MBio">
        <title>Comparative Genomics Reveals the Core Gene Toolbox for the Fungus-Insect Symbiosis.</title>
        <authorList>
            <person name="Wang Y."/>
            <person name="Stata M."/>
            <person name="Wang W."/>
            <person name="Stajich J.E."/>
            <person name="White M.M."/>
            <person name="Moncalvo J.M."/>
        </authorList>
    </citation>
    <scope>NUCLEOTIDE SEQUENCE [LARGE SCALE GENOMIC DNA]</scope>
    <source>
        <strain evidence="20 21">SC-DP-2</strain>
    </source>
</reference>
<keyword evidence="12" id="KW-0963">Cytoplasm</keyword>
<evidence type="ECO:0000256" key="1">
    <source>
        <dbReference type="ARBA" id="ARBA00001958"/>
    </source>
</evidence>
<comment type="caution">
    <text evidence="12">Lacks conserved residue(s) required for the propagation of feature annotation.</text>
</comment>
<evidence type="ECO:0000256" key="14">
    <source>
        <dbReference type="PIRSR" id="PIRSR000130-3"/>
    </source>
</evidence>
<gene>
    <name evidence="20" type="ORF">BB560_002400</name>
</gene>
<evidence type="ECO:0000313" key="21">
    <source>
        <dbReference type="Proteomes" id="UP000245609"/>
    </source>
</evidence>
<dbReference type="InterPro" id="IPR015875">
    <property type="entry name" value="IMP_DH/GMP_Rdtase_CS"/>
</dbReference>
<evidence type="ECO:0000256" key="6">
    <source>
        <dbReference type="ARBA" id="ARBA00022958"/>
    </source>
</evidence>
<evidence type="ECO:0000256" key="8">
    <source>
        <dbReference type="ARBA" id="ARBA00023027"/>
    </source>
</evidence>
<sequence length="561" mass="60613">MASYYDSKSALEVLKSLGSDGLSMSELMDLKANGGITYNDFLVLPGFIDFSASQVSLETKLSRNIVLKTPFVSSPMDTVTESEMAIAMALMGGIGIIHNNCTPQNQARMVRLVKLYENGFITQPIVLSPQNTVQEVWDLKAKFGFGGFPITETGEIGSKLVGIITNRDVMFEKDPSKKLSEVMSKDLVTALHGISLSDANEILRKSKKGKLPIVDKLGNLVSLVSLSDLMKNKDYPLASKNPVTKQLLVGAAIGTRPADRERLAKLVESGVDVVVLDSSQGNSSYQVEFIKYIRETYGNKIDVIAGNVVTRDQAANLILAGADGLRIGMGSGSICITQEIMAVGRPQGTAVHQVASFARLFGIPAIADGGIGNIGHIAKAMCLGASTAMMGSLLAGTTETPGDYFYIDGKRMKKYRGMGSLDAMNEVTKSNTDNNGSQARYFSESDDVKVAQGVVGSVTDKGTVKQFLAYLTIGLCHSLQDMGISSLDALWPSVQDGKVRFELRSSSAQLEGNVHDLLNYEKKLWKVDSFALEGKKRLGTPKTFDVNEFSKNIKCSIYKLE</sequence>
<comment type="pathway">
    <text evidence="12 18">Purine metabolism; XMP biosynthesis via de novo pathway; XMP from IMP: step 1/1.</text>
</comment>
<dbReference type="InterPro" id="IPR046342">
    <property type="entry name" value="CBS_dom_sf"/>
</dbReference>
<dbReference type="UniPathway" id="UPA00601">
    <property type="reaction ID" value="UER00295"/>
</dbReference>
<dbReference type="SMART" id="SM00116">
    <property type="entry name" value="CBS"/>
    <property type="match status" value="2"/>
</dbReference>
<dbReference type="PROSITE" id="PS51371">
    <property type="entry name" value="CBS"/>
    <property type="match status" value="2"/>
</dbReference>
<feature type="binding site" evidence="12">
    <location>
        <begin position="415"/>
        <end position="419"/>
    </location>
    <ligand>
        <name>IMP</name>
        <dbReference type="ChEBI" id="CHEBI:58053"/>
    </ligand>
</feature>
<dbReference type="InterPro" id="IPR013785">
    <property type="entry name" value="Aldolase_TIM"/>
</dbReference>
<protein>
    <recommendedName>
        <fullName evidence="12 18">Inosine-5'-monophosphate dehydrogenase</fullName>
        <shortName evidence="12">IMP dehydrogenase</shortName>
        <shortName evidence="12">IMPD</shortName>
        <shortName evidence="12">IMPDH</shortName>
        <ecNumber evidence="12 18">1.1.1.205</ecNumber>
    </recommendedName>
</protein>
<feature type="binding site" description="in other chain" evidence="12 15">
    <location>
        <position position="332"/>
    </location>
    <ligand>
        <name>K(+)</name>
        <dbReference type="ChEBI" id="CHEBI:29103"/>
        <note>ligand shared between two tetrameric partners</note>
    </ligand>
</feature>
<evidence type="ECO:0000256" key="3">
    <source>
        <dbReference type="ARBA" id="ARBA00022723"/>
    </source>
</evidence>
<dbReference type="InterPro" id="IPR000644">
    <property type="entry name" value="CBS_dom"/>
</dbReference>
<evidence type="ECO:0000256" key="15">
    <source>
        <dbReference type="PIRSR" id="PIRSR000130-4"/>
    </source>
</evidence>
<dbReference type="OrthoDB" id="416622at2759"/>
<dbReference type="Pfam" id="PF00571">
    <property type="entry name" value="CBS"/>
    <property type="match status" value="2"/>
</dbReference>
<comment type="activity regulation">
    <text evidence="12">Mycophenolic acid (MPA) is a non-competitive inhibitor that prevents formation of the closed enzyme conformation by binding to the same site as the amobile flap. In contrast, mizoribine monophosphate (MZP) is a competitive inhibitor that induces the closed conformation. MPA is a potent inhibitor of mammalian IMPDHs but a poor inhibitor of the bacterial enzymes. MZP is a more potent inhibitor of bacterial IMPDH.</text>
</comment>
<feature type="domain" description="CBS" evidence="19">
    <location>
        <begin position="183"/>
        <end position="239"/>
    </location>
</feature>
<evidence type="ECO:0000256" key="4">
    <source>
        <dbReference type="ARBA" id="ARBA00022749"/>
    </source>
</evidence>
<dbReference type="PROSITE" id="PS00487">
    <property type="entry name" value="IMP_DH_GMP_RED"/>
    <property type="match status" value="1"/>
</dbReference>
<keyword evidence="8 12" id="KW-0520">NAD</keyword>
<feature type="binding site" evidence="12">
    <location>
        <position position="452"/>
    </location>
    <ligand>
        <name>IMP</name>
        <dbReference type="ChEBI" id="CHEBI:58053"/>
    </ligand>
</feature>
<dbReference type="SUPFAM" id="SSF51412">
    <property type="entry name" value="Inosine monophosphate dehydrogenase (IMPDH)"/>
    <property type="match status" value="1"/>
</dbReference>
<evidence type="ECO:0000256" key="18">
    <source>
        <dbReference type="RuleBase" id="RU003928"/>
    </source>
</evidence>
<dbReference type="GO" id="GO:0046872">
    <property type="term" value="F:metal ion binding"/>
    <property type="evidence" value="ECO:0007669"/>
    <property type="project" value="UniProtKB-UniRule"/>
</dbReference>
<organism evidence="20 21">
    <name type="scientific">Smittium megazygosporum</name>
    <dbReference type="NCBI Taxonomy" id="133381"/>
    <lineage>
        <taxon>Eukaryota</taxon>
        <taxon>Fungi</taxon>
        <taxon>Fungi incertae sedis</taxon>
        <taxon>Zoopagomycota</taxon>
        <taxon>Kickxellomycotina</taxon>
        <taxon>Harpellomycetes</taxon>
        <taxon>Harpellales</taxon>
        <taxon>Legeriomycetaceae</taxon>
        <taxon>Smittium</taxon>
    </lineage>
</organism>
<comment type="catalytic activity">
    <reaction evidence="10 12 18">
        <text>IMP + NAD(+) + H2O = XMP + NADH + H(+)</text>
        <dbReference type="Rhea" id="RHEA:11708"/>
        <dbReference type="ChEBI" id="CHEBI:15377"/>
        <dbReference type="ChEBI" id="CHEBI:15378"/>
        <dbReference type="ChEBI" id="CHEBI:57464"/>
        <dbReference type="ChEBI" id="CHEBI:57540"/>
        <dbReference type="ChEBI" id="CHEBI:57945"/>
        <dbReference type="ChEBI" id="CHEBI:58053"/>
        <dbReference type="EC" id="1.1.1.205"/>
    </reaction>
</comment>
<keyword evidence="5 12" id="KW-0658">Purine biosynthesis</keyword>
<keyword evidence="9 16" id="KW-0129">CBS domain</keyword>
<feature type="binding site" evidence="12">
    <location>
        <begin position="391"/>
        <end position="392"/>
    </location>
    <ligand>
        <name>IMP</name>
        <dbReference type="ChEBI" id="CHEBI:58053"/>
    </ligand>
</feature>
<name>A0A2T9ZEY0_9FUNG</name>
<dbReference type="GO" id="GO:0006183">
    <property type="term" value="P:GTP biosynthetic process"/>
    <property type="evidence" value="ECO:0007669"/>
    <property type="project" value="TreeGrafter"/>
</dbReference>
<evidence type="ECO:0000256" key="11">
    <source>
        <dbReference type="ARBA" id="ARBA00056556"/>
    </source>
</evidence>
<feature type="binding site" evidence="12">
    <location>
        <position position="507"/>
    </location>
    <ligand>
        <name>K(+)</name>
        <dbReference type="ChEBI" id="CHEBI:29103"/>
        <note>ligand shared between two tetrameric partners</note>
    </ligand>
</feature>
<dbReference type="PANTHER" id="PTHR11911:SF111">
    <property type="entry name" value="INOSINE-5'-MONOPHOSPHATE DEHYDROGENASE"/>
    <property type="match status" value="1"/>
</dbReference>
<evidence type="ECO:0000256" key="12">
    <source>
        <dbReference type="HAMAP-Rule" id="MF_03156"/>
    </source>
</evidence>
<dbReference type="PIRSF" id="PIRSF000130">
    <property type="entry name" value="IMPDH"/>
    <property type="match status" value="1"/>
</dbReference>
<dbReference type="STRING" id="133381.A0A2T9ZEY0"/>
<evidence type="ECO:0000313" key="20">
    <source>
        <dbReference type="EMBL" id="PVV03130.1"/>
    </source>
</evidence>
<dbReference type="CDD" id="cd00381">
    <property type="entry name" value="IMPDH"/>
    <property type="match status" value="1"/>
</dbReference>
<evidence type="ECO:0000256" key="17">
    <source>
        <dbReference type="RuleBase" id="RU003927"/>
    </source>
</evidence>
<comment type="function">
    <text evidence="11 12">Catalyzes the conversion of inosine 5'-phosphate (IMP) to xanthosine 5'-phosphate (XMP), the first committed and rate-limiting step in the de novo synthesis of guanine nucleotides, and therefore plays an important role in the regulation of cell growth.</text>
</comment>
<dbReference type="GO" id="GO:0003938">
    <property type="term" value="F:IMP dehydrogenase activity"/>
    <property type="evidence" value="ECO:0007669"/>
    <property type="project" value="UniProtKB-UniRule"/>
</dbReference>
<dbReference type="GO" id="GO:0006177">
    <property type="term" value="P:GMP biosynthetic process"/>
    <property type="evidence" value="ECO:0007669"/>
    <property type="project" value="UniProtKB-UniRule"/>
</dbReference>
<feature type="binding site" evidence="12">
    <location>
        <position position="333"/>
    </location>
    <ligand>
        <name>IMP</name>
        <dbReference type="ChEBI" id="CHEBI:58053"/>
    </ligand>
</feature>
<evidence type="ECO:0000256" key="16">
    <source>
        <dbReference type="PROSITE-ProRule" id="PRU00703"/>
    </source>
</evidence>
<keyword evidence="4 12" id="KW-0332">GMP biosynthesis</keyword>
<dbReference type="NCBIfam" id="TIGR01302">
    <property type="entry name" value="IMP_dehydrog"/>
    <property type="match status" value="1"/>
</dbReference>
<dbReference type="GO" id="GO:0000166">
    <property type="term" value="F:nucleotide binding"/>
    <property type="evidence" value="ECO:0007669"/>
    <property type="project" value="UniProtKB-UniRule"/>
</dbReference>
<dbReference type="AlphaFoldDB" id="A0A2T9ZEY0"/>
<keyword evidence="6 12" id="KW-0630">Potassium</keyword>
<dbReference type="PANTHER" id="PTHR11911">
    <property type="entry name" value="INOSINE-5-MONOPHOSPHATE DEHYDROGENASE RELATED"/>
    <property type="match status" value="1"/>
</dbReference>
<evidence type="ECO:0000259" key="19">
    <source>
        <dbReference type="PROSITE" id="PS51371"/>
    </source>
</evidence>
<dbReference type="GO" id="GO:0005737">
    <property type="term" value="C:cytoplasm"/>
    <property type="evidence" value="ECO:0007669"/>
    <property type="project" value="UniProtKB-SubCell"/>
</dbReference>
<feature type="active site" description="Thioimidate intermediate" evidence="12 13">
    <location>
        <position position="335"/>
    </location>
</feature>
<feature type="domain" description="CBS" evidence="19">
    <location>
        <begin position="120"/>
        <end position="181"/>
    </location>
</feature>
<evidence type="ECO:0000256" key="9">
    <source>
        <dbReference type="ARBA" id="ARBA00023122"/>
    </source>
</evidence>
<feature type="active site" description="Proton acceptor" evidence="12 13">
    <location>
        <position position="440"/>
    </location>
</feature>
<evidence type="ECO:0000256" key="7">
    <source>
        <dbReference type="ARBA" id="ARBA00023002"/>
    </source>
</evidence>
<feature type="binding site" evidence="12">
    <location>
        <begin position="368"/>
        <end position="370"/>
    </location>
    <ligand>
        <name>IMP</name>
        <dbReference type="ChEBI" id="CHEBI:58053"/>
    </ligand>
</feature>
<keyword evidence="7 12" id="KW-0560">Oxidoreductase</keyword>
<feature type="binding site" description="in other chain" evidence="12 15">
    <location>
        <position position="330"/>
    </location>
    <ligand>
        <name>K(+)</name>
        <dbReference type="ChEBI" id="CHEBI:29103"/>
        <note>ligand shared between two tetrameric partners</note>
    </ligand>
</feature>